<sequence>MQMQQPRRMFSVASVGCYHQLVPHPSRRKNNDLSDKLRKIESPPGGVLHIHKRSIKLLFVVLTSIHTASDKDYSETILAVPE</sequence>
<evidence type="ECO:0000313" key="1">
    <source>
        <dbReference type="EMBL" id="KAF7281245.1"/>
    </source>
</evidence>
<organism evidence="1 2">
    <name type="scientific">Rhynchophorus ferrugineus</name>
    <name type="common">Red palm weevil</name>
    <name type="synonym">Curculio ferrugineus</name>
    <dbReference type="NCBI Taxonomy" id="354439"/>
    <lineage>
        <taxon>Eukaryota</taxon>
        <taxon>Metazoa</taxon>
        <taxon>Ecdysozoa</taxon>
        <taxon>Arthropoda</taxon>
        <taxon>Hexapoda</taxon>
        <taxon>Insecta</taxon>
        <taxon>Pterygota</taxon>
        <taxon>Neoptera</taxon>
        <taxon>Endopterygota</taxon>
        <taxon>Coleoptera</taxon>
        <taxon>Polyphaga</taxon>
        <taxon>Cucujiformia</taxon>
        <taxon>Curculionidae</taxon>
        <taxon>Dryophthorinae</taxon>
        <taxon>Rhynchophorus</taxon>
    </lineage>
</organism>
<evidence type="ECO:0000313" key="2">
    <source>
        <dbReference type="Proteomes" id="UP000625711"/>
    </source>
</evidence>
<protein>
    <submittedName>
        <fullName evidence="1">Uncharacterized protein</fullName>
    </submittedName>
</protein>
<name>A0A834INS6_RHYFE</name>
<gene>
    <name evidence="1" type="ORF">GWI33_004979</name>
</gene>
<proteinExistence type="predicted"/>
<dbReference type="EMBL" id="JAACXV010000250">
    <property type="protein sequence ID" value="KAF7281245.1"/>
    <property type="molecule type" value="Genomic_DNA"/>
</dbReference>
<accession>A0A834INS6</accession>
<comment type="caution">
    <text evidence="1">The sequence shown here is derived from an EMBL/GenBank/DDBJ whole genome shotgun (WGS) entry which is preliminary data.</text>
</comment>
<dbReference type="Proteomes" id="UP000625711">
    <property type="component" value="Unassembled WGS sequence"/>
</dbReference>
<reference evidence="1" key="1">
    <citation type="submission" date="2020-08" db="EMBL/GenBank/DDBJ databases">
        <title>Genome sequencing and assembly of the red palm weevil Rhynchophorus ferrugineus.</title>
        <authorList>
            <person name="Dias G.B."/>
            <person name="Bergman C.M."/>
            <person name="Manee M."/>
        </authorList>
    </citation>
    <scope>NUCLEOTIDE SEQUENCE</scope>
    <source>
        <strain evidence="1">AA-2017</strain>
        <tissue evidence="1">Whole larva</tissue>
    </source>
</reference>
<dbReference type="AlphaFoldDB" id="A0A834INS6"/>
<keyword evidence="2" id="KW-1185">Reference proteome</keyword>